<name>A0A2P2C0D0_9ZZZZ</name>
<protein>
    <submittedName>
        <fullName evidence="3">CbiX family protein</fullName>
    </submittedName>
</protein>
<dbReference type="Pfam" id="PF01903">
    <property type="entry name" value="CbiX"/>
    <property type="match status" value="1"/>
</dbReference>
<dbReference type="Gene3D" id="3.40.50.1400">
    <property type="match status" value="2"/>
</dbReference>
<organism evidence="3">
    <name type="scientific">metagenome</name>
    <dbReference type="NCBI Taxonomy" id="256318"/>
    <lineage>
        <taxon>unclassified sequences</taxon>
        <taxon>metagenomes</taxon>
    </lineage>
</organism>
<reference evidence="3" key="1">
    <citation type="submission" date="2015-08" db="EMBL/GenBank/DDBJ databases">
        <authorList>
            <person name="Babu N.S."/>
            <person name="Beckwith C.J."/>
            <person name="Beseler K.G."/>
            <person name="Brison A."/>
            <person name="Carone J.V."/>
            <person name="Caskin T.P."/>
            <person name="Diamond M."/>
            <person name="Durham M.E."/>
            <person name="Foxe J.M."/>
            <person name="Go M."/>
            <person name="Henderson B.A."/>
            <person name="Jones I.B."/>
            <person name="McGettigan J.A."/>
            <person name="Micheletti S.J."/>
            <person name="Nasrallah M.E."/>
            <person name="Ortiz D."/>
            <person name="Piller C.R."/>
            <person name="Privatt S.R."/>
            <person name="Schneider S.L."/>
            <person name="Sharp S."/>
            <person name="Smith T.C."/>
            <person name="Stanton J.D."/>
            <person name="Ullery H.E."/>
            <person name="Wilson R.J."/>
            <person name="Serrano M.G."/>
            <person name="Buck G."/>
            <person name="Lee V."/>
            <person name="Wang Y."/>
            <person name="Carvalho R."/>
            <person name="Voegtly L."/>
            <person name="Shi R."/>
            <person name="Duckworth R."/>
            <person name="Johnson A."/>
            <person name="Loviza R."/>
            <person name="Walstead R."/>
            <person name="Shah Z."/>
            <person name="Kiflezghi M."/>
            <person name="Wade K."/>
            <person name="Ball S.L."/>
            <person name="Bradley K.W."/>
            <person name="Asai D.J."/>
            <person name="Bowman C.A."/>
            <person name="Russell D.A."/>
            <person name="Pope W.H."/>
            <person name="Jacobs-Sera D."/>
            <person name="Hendrix R.W."/>
            <person name="Hatfull G.F."/>
        </authorList>
    </citation>
    <scope>NUCLEOTIDE SEQUENCE</scope>
</reference>
<evidence type="ECO:0000256" key="2">
    <source>
        <dbReference type="ARBA" id="ARBA00023239"/>
    </source>
</evidence>
<dbReference type="PANTHER" id="PTHR33542">
    <property type="entry name" value="SIROHYDROCHLORIN FERROCHELATASE, CHLOROPLASTIC"/>
    <property type="match status" value="1"/>
</dbReference>
<dbReference type="EMBL" id="CZKA01000020">
    <property type="protein sequence ID" value="CUR55480.1"/>
    <property type="molecule type" value="Genomic_DNA"/>
</dbReference>
<accession>A0A2P2C0D0</accession>
<proteinExistence type="predicted"/>
<sequence length="234" mass="24140">MTLPTPRLVTVAHGTRHPEGNDVARMISAQAGRRLGGLPTISTYVELCEPSFGGVMASNEHPAVVVPLLLSTGHHVRHDLPSAAAGSLAPVRMARPLGPHPLLAEVMCRNLMAAGARRGDPVVMVAAGSNDPASTHDLAVAGAMLGKRWGAPVRVATVGGLGRRPVDVIAGARAHGRVVIAPYLLAPGHFEQRVRTIAAGLGVSVVGDIIGAHSLVADLVVRRYRALAADSLAA</sequence>
<keyword evidence="2" id="KW-0456">Lyase</keyword>
<dbReference type="GO" id="GO:0046872">
    <property type="term" value="F:metal ion binding"/>
    <property type="evidence" value="ECO:0007669"/>
    <property type="project" value="UniProtKB-KW"/>
</dbReference>
<dbReference type="CDD" id="cd03416">
    <property type="entry name" value="CbiX_SirB_N"/>
    <property type="match status" value="1"/>
</dbReference>
<evidence type="ECO:0000313" key="3">
    <source>
        <dbReference type="EMBL" id="CUR55480.1"/>
    </source>
</evidence>
<evidence type="ECO:0000256" key="1">
    <source>
        <dbReference type="ARBA" id="ARBA00022723"/>
    </source>
</evidence>
<dbReference type="GO" id="GO:0016829">
    <property type="term" value="F:lyase activity"/>
    <property type="evidence" value="ECO:0007669"/>
    <property type="project" value="UniProtKB-KW"/>
</dbReference>
<dbReference type="AlphaFoldDB" id="A0A2P2C0D0"/>
<dbReference type="PANTHER" id="PTHR33542:SF5">
    <property type="entry name" value="FERROCHELATASE CHE1"/>
    <property type="match status" value="1"/>
</dbReference>
<dbReference type="InterPro" id="IPR002762">
    <property type="entry name" value="CbiX-like"/>
</dbReference>
<keyword evidence="1" id="KW-0479">Metal-binding</keyword>
<dbReference type="InterPro" id="IPR050963">
    <property type="entry name" value="Sirohydro_Cobaltochel/CbiX"/>
</dbReference>
<dbReference type="SUPFAM" id="SSF53800">
    <property type="entry name" value="Chelatase"/>
    <property type="match status" value="1"/>
</dbReference>
<gene>
    <name evidence="3" type="ORF">NOCA2270115</name>
</gene>